<sequence>LDGPCTSHPVSDSLMLISAVAAVGSLLIVAAIVIFCICRRNRKTDQEGK</sequence>
<comment type="caution">
    <text evidence="2">The sequence shown here is derived from an EMBL/GenBank/DDBJ whole genome shotgun (WGS) entry which is preliminary data.</text>
</comment>
<dbReference type="EMBL" id="JAWDJR010000010">
    <property type="protein sequence ID" value="KAK9967252.1"/>
    <property type="molecule type" value="Genomic_DNA"/>
</dbReference>
<protein>
    <recommendedName>
        <fullName evidence="4">MHC class II antigen</fullName>
    </recommendedName>
</protein>
<organism evidence="2 3">
    <name type="scientific">Culter alburnus</name>
    <name type="common">Topmouth culter</name>
    <dbReference type="NCBI Taxonomy" id="194366"/>
    <lineage>
        <taxon>Eukaryota</taxon>
        <taxon>Metazoa</taxon>
        <taxon>Chordata</taxon>
        <taxon>Craniata</taxon>
        <taxon>Vertebrata</taxon>
        <taxon>Euteleostomi</taxon>
        <taxon>Actinopterygii</taxon>
        <taxon>Neopterygii</taxon>
        <taxon>Teleostei</taxon>
        <taxon>Ostariophysi</taxon>
        <taxon>Cypriniformes</taxon>
        <taxon>Xenocyprididae</taxon>
        <taxon>Xenocypridinae</taxon>
        <taxon>Culter</taxon>
    </lineage>
</organism>
<reference evidence="2 3" key="1">
    <citation type="submission" date="2024-05" db="EMBL/GenBank/DDBJ databases">
        <title>A high-quality chromosomal-level genome assembly of Topmouth culter (Culter alburnus).</title>
        <authorList>
            <person name="Zhao H."/>
        </authorList>
    </citation>
    <scope>NUCLEOTIDE SEQUENCE [LARGE SCALE GENOMIC DNA]</scope>
    <source>
        <strain evidence="2">CATC2023</strain>
        <tissue evidence="2">Muscle</tissue>
    </source>
</reference>
<accession>A0AAW2A407</accession>
<feature type="transmembrane region" description="Helical" evidence="1">
    <location>
        <begin position="14"/>
        <end position="38"/>
    </location>
</feature>
<evidence type="ECO:0000313" key="2">
    <source>
        <dbReference type="EMBL" id="KAK9967252.1"/>
    </source>
</evidence>
<keyword evidence="3" id="KW-1185">Reference proteome</keyword>
<keyword evidence="1" id="KW-1133">Transmembrane helix</keyword>
<name>A0AAW2A407_CULAL</name>
<feature type="non-terminal residue" evidence="2">
    <location>
        <position position="49"/>
    </location>
</feature>
<gene>
    <name evidence="2" type="ORF">ABG768_001659</name>
</gene>
<evidence type="ECO:0000313" key="3">
    <source>
        <dbReference type="Proteomes" id="UP001479290"/>
    </source>
</evidence>
<feature type="non-terminal residue" evidence="2">
    <location>
        <position position="1"/>
    </location>
</feature>
<keyword evidence="1" id="KW-0472">Membrane</keyword>
<proteinExistence type="predicted"/>
<evidence type="ECO:0000256" key="1">
    <source>
        <dbReference type="SAM" id="Phobius"/>
    </source>
</evidence>
<keyword evidence="1" id="KW-0812">Transmembrane</keyword>
<dbReference type="Proteomes" id="UP001479290">
    <property type="component" value="Unassembled WGS sequence"/>
</dbReference>
<dbReference type="AlphaFoldDB" id="A0AAW2A407"/>
<evidence type="ECO:0008006" key="4">
    <source>
        <dbReference type="Google" id="ProtNLM"/>
    </source>
</evidence>